<feature type="domain" description="UspA" evidence="9">
    <location>
        <begin position="405"/>
        <end position="531"/>
    </location>
</feature>
<dbReference type="SUPFAM" id="SSF52402">
    <property type="entry name" value="Adenine nucleotide alpha hydrolases-like"/>
    <property type="match status" value="1"/>
</dbReference>
<dbReference type="InterPro" id="IPR014729">
    <property type="entry name" value="Rossmann-like_a/b/a_fold"/>
</dbReference>
<keyword evidence="5 8" id="KW-1133">Transmembrane helix</keyword>
<feature type="transmembrane region" description="Helical" evidence="8">
    <location>
        <begin position="181"/>
        <end position="206"/>
    </location>
</feature>
<feature type="transmembrane region" description="Helical" evidence="8">
    <location>
        <begin position="35"/>
        <end position="54"/>
    </location>
</feature>
<dbReference type="KEGG" id="mmav:RE476_04370"/>
<feature type="transmembrane region" description="Helical" evidence="8">
    <location>
        <begin position="118"/>
        <end position="139"/>
    </location>
</feature>
<evidence type="ECO:0000256" key="3">
    <source>
        <dbReference type="ARBA" id="ARBA00022449"/>
    </source>
</evidence>
<dbReference type="InterPro" id="IPR038770">
    <property type="entry name" value="Na+/solute_symporter_sf"/>
</dbReference>
<keyword evidence="6" id="KW-0406">Ion transport</keyword>
<dbReference type="InterPro" id="IPR006016">
    <property type="entry name" value="UspA"/>
</dbReference>
<feature type="transmembrane region" description="Helical" evidence="8">
    <location>
        <begin position="218"/>
        <end position="234"/>
    </location>
</feature>
<dbReference type="GO" id="GO:0016020">
    <property type="term" value="C:membrane"/>
    <property type="evidence" value="ECO:0007669"/>
    <property type="project" value="UniProtKB-SubCell"/>
</dbReference>
<comment type="subcellular location">
    <subcellularLocation>
        <location evidence="1">Membrane</location>
        <topology evidence="1">Multi-pass membrane protein</topology>
    </subcellularLocation>
</comment>
<dbReference type="Pfam" id="PF00999">
    <property type="entry name" value="Na_H_Exchanger"/>
    <property type="match status" value="1"/>
</dbReference>
<evidence type="ECO:0000259" key="9">
    <source>
        <dbReference type="Pfam" id="PF00582"/>
    </source>
</evidence>
<feature type="transmembrane region" description="Helical" evidence="8">
    <location>
        <begin position="301"/>
        <end position="319"/>
    </location>
</feature>
<dbReference type="CDD" id="cd00293">
    <property type="entry name" value="USP-like"/>
    <property type="match status" value="1"/>
</dbReference>
<evidence type="ECO:0000256" key="5">
    <source>
        <dbReference type="ARBA" id="ARBA00022989"/>
    </source>
</evidence>
<evidence type="ECO:0000256" key="6">
    <source>
        <dbReference type="ARBA" id="ARBA00023065"/>
    </source>
</evidence>
<evidence type="ECO:0000259" key="10">
    <source>
        <dbReference type="Pfam" id="PF00999"/>
    </source>
</evidence>
<name>A0AA51YHE2_9EURY</name>
<reference evidence="11" key="1">
    <citation type="submission" date="2023-08" db="EMBL/GenBank/DDBJ databases">
        <title>Methanolobus mangrovi sp. nov. and Methanolobus sediminis sp. nov, two novel methylotrophic methanogens isolated from mangrove sediments in China.</title>
        <authorList>
            <person name="Zhou J."/>
        </authorList>
    </citation>
    <scope>NUCLEOTIDE SEQUENCE</scope>
    <source>
        <strain evidence="11">FTZ2</strain>
    </source>
</reference>
<sequence length="681" mass="74934">MFPSIPLHEPVLIFALSMLVFLIAPLLFKSFRLPGMIGVILAGALIGPNALHILERDETIVLLGEIGLVYLMFIAGLEININKFIEKIDRSLVFGTLSFLIPQVAGTAAGYYVLGLPFIEALLFASVFASQTLLAYPVIKKLGIVNNEAITAAIGATLLTDTMTLMILAVVISSLEGSLDLFFWIRLLFGLTVFFVGSLFIVPRIARLFFSKLTDESYFEFLFVLAIAFILAYLAEIAGVEPIIGSFLAGLLLNRIIPNTSPLMNRIEFAGNVLFIPFFLFSVGMLTNIHSFFEGGNQLSVALWMIGAMFIGKFGAAWFTGKIYRYNRNQIMSMFGLSIGHAAAALAIVLVGFEAGLFNEGLVNAVVIMILIVGIISPQIVEIYGHRVSLAESVTCHLQETDSRILVSFSTQSAYKQLLMDLALMIREKRSSEPLHVLSVVKYDSDNSEKKVAEAEKMLMETTNYAACTEVPVKTHVRLGYNVASGIMGAILENRISTTVIGWDGIHSLKEGIIGSVIDQVLRGTKELVLVSMIRIPLCNTQRITLIIPPGMDHNSGFCSVADSIKRIAEQTSAPVKAIVVDDKPEKYKEFFNGSGSDISITFEDIEGWEALVGSLDARGECKNELIIIASARRDTPGWHSILQVLPRRITTFFSCNLIIAYSPSKERYDDKADHNIFLLR</sequence>
<gene>
    <name evidence="11" type="ORF">RE476_04370</name>
</gene>
<dbReference type="Proteomes" id="UP001183006">
    <property type="component" value="Chromosome"/>
</dbReference>
<feature type="transmembrane region" description="Helical" evidence="8">
    <location>
        <begin position="361"/>
        <end position="381"/>
    </location>
</feature>
<feature type="domain" description="Cation/H+ exchanger transmembrane" evidence="10">
    <location>
        <begin position="19"/>
        <end position="379"/>
    </location>
</feature>
<feature type="transmembrane region" description="Helical" evidence="8">
    <location>
        <begin position="331"/>
        <end position="355"/>
    </location>
</feature>
<keyword evidence="7 8" id="KW-0472">Membrane</keyword>
<evidence type="ECO:0000256" key="7">
    <source>
        <dbReference type="ARBA" id="ARBA00023136"/>
    </source>
</evidence>
<dbReference type="AlphaFoldDB" id="A0AA51YHE2"/>
<evidence type="ECO:0000256" key="1">
    <source>
        <dbReference type="ARBA" id="ARBA00004141"/>
    </source>
</evidence>
<keyword evidence="3" id="KW-0050">Antiport</keyword>
<dbReference type="InterPro" id="IPR006153">
    <property type="entry name" value="Cation/H_exchanger_TM"/>
</dbReference>
<protein>
    <submittedName>
        <fullName evidence="11">Cation:proton antiporter</fullName>
    </submittedName>
</protein>
<evidence type="ECO:0000313" key="11">
    <source>
        <dbReference type="EMBL" id="WMW23071.1"/>
    </source>
</evidence>
<proteinExistence type="predicted"/>
<keyword evidence="12" id="KW-1185">Reference proteome</keyword>
<feature type="transmembrane region" description="Helical" evidence="8">
    <location>
        <begin position="60"/>
        <end position="79"/>
    </location>
</feature>
<evidence type="ECO:0000256" key="4">
    <source>
        <dbReference type="ARBA" id="ARBA00022692"/>
    </source>
</evidence>
<dbReference type="Gene3D" id="1.20.1530.20">
    <property type="match status" value="1"/>
</dbReference>
<evidence type="ECO:0000313" key="12">
    <source>
        <dbReference type="Proteomes" id="UP001183006"/>
    </source>
</evidence>
<keyword evidence="2" id="KW-0813">Transport</keyword>
<evidence type="ECO:0000256" key="8">
    <source>
        <dbReference type="SAM" id="Phobius"/>
    </source>
</evidence>
<feature type="transmembrane region" description="Helical" evidence="8">
    <location>
        <begin position="151"/>
        <end position="175"/>
    </location>
</feature>
<organism evidence="11 12">
    <name type="scientific">Methanolobus mangrovi</name>
    <dbReference type="NCBI Taxonomy" id="3072977"/>
    <lineage>
        <taxon>Archaea</taxon>
        <taxon>Methanobacteriati</taxon>
        <taxon>Methanobacteriota</taxon>
        <taxon>Stenosarchaea group</taxon>
        <taxon>Methanomicrobia</taxon>
        <taxon>Methanosarcinales</taxon>
        <taxon>Methanosarcinaceae</taxon>
        <taxon>Methanolobus</taxon>
    </lineage>
</organism>
<dbReference type="EMBL" id="CP133594">
    <property type="protein sequence ID" value="WMW23071.1"/>
    <property type="molecule type" value="Genomic_DNA"/>
</dbReference>
<dbReference type="GO" id="GO:0015297">
    <property type="term" value="F:antiporter activity"/>
    <property type="evidence" value="ECO:0007669"/>
    <property type="project" value="UniProtKB-KW"/>
</dbReference>
<dbReference type="Pfam" id="PF00582">
    <property type="entry name" value="Usp"/>
    <property type="match status" value="1"/>
</dbReference>
<dbReference type="Gene3D" id="3.40.50.620">
    <property type="entry name" value="HUPs"/>
    <property type="match status" value="1"/>
</dbReference>
<dbReference type="PANTHER" id="PTHR43562">
    <property type="entry name" value="NAPA-TYPE SODIUM/HYDROGEN ANTIPORTER"/>
    <property type="match status" value="1"/>
</dbReference>
<feature type="transmembrane region" description="Helical" evidence="8">
    <location>
        <begin position="12"/>
        <end position="28"/>
    </location>
</feature>
<dbReference type="GeneID" id="84229349"/>
<evidence type="ECO:0000256" key="2">
    <source>
        <dbReference type="ARBA" id="ARBA00022448"/>
    </source>
</evidence>
<dbReference type="GO" id="GO:1902600">
    <property type="term" value="P:proton transmembrane transport"/>
    <property type="evidence" value="ECO:0007669"/>
    <property type="project" value="InterPro"/>
</dbReference>
<feature type="transmembrane region" description="Helical" evidence="8">
    <location>
        <begin position="91"/>
        <end position="112"/>
    </location>
</feature>
<accession>A0AA51YHE2</accession>
<feature type="transmembrane region" description="Helical" evidence="8">
    <location>
        <begin position="269"/>
        <end position="289"/>
    </location>
</feature>
<dbReference type="RefSeq" id="WP_309309187.1">
    <property type="nucleotide sequence ID" value="NZ_CP133594.1"/>
</dbReference>
<dbReference type="PANTHER" id="PTHR43562:SF4">
    <property type="entry name" value="NA(+)_H(+) ANTIPORTER NHAS5"/>
    <property type="match status" value="1"/>
</dbReference>
<keyword evidence="4 8" id="KW-0812">Transmembrane</keyword>